<proteinExistence type="predicted"/>
<comment type="caution">
    <text evidence="1">The sequence shown here is derived from an EMBL/GenBank/DDBJ whole genome shotgun (WGS) entry which is preliminary data.</text>
</comment>
<dbReference type="EMBL" id="BARW01019101">
    <property type="protein sequence ID" value="GAI91387.1"/>
    <property type="molecule type" value="Genomic_DNA"/>
</dbReference>
<dbReference type="AlphaFoldDB" id="X1SED6"/>
<evidence type="ECO:0000313" key="1">
    <source>
        <dbReference type="EMBL" id="GAI91387.1"/>
    </source>
</evidence>
<reference evidence="1" key="1">
    <citation type="journal article" date="2014" name="Front. Microbiol.">
        <title>High frequency of phylogenetically diverse reductive dehalogenase-homologous genes in deep subseafloor sedimentary metagenomes.</title>
        <authorList>
            <person name="Kawai M."/>
            <person name="Futagami T."/>
            <person name="Toyoda A."/>
            <person name="Takaki Y."/>
            <person name="Nishi S."/>
            <person name="Hori S."/>
            <person name="Arai W."/>
            <person name="Tsubouchi T."/>
            <person name="Morono Y."/>
            <person name="Uchiyama I."/>
            <person name="Ito T."/>
            <person name="Fujiyama A."/>
            <person name="Inagaki F."/>
            <person name="Takami H."/>
        </authorList>
    </citation>
    <scope>NUCLEOTIDE SEQUENCE</scope>
    <source>
        <strain evidence="1">Expedition CK06-06</strain>
    </source>
</reference>
<protein>
    <submittedName>
        <fullName evidence="1">Uncharacterized protein</fullName>
    </submittedName>
</protein>
<name>X1SED6_9ZZZZ</name>
<feature type="non-terminal residue" evidence="1">
    <location>
        <position position="1"/>
    </location>
</feature>
<sequence>SPSKIGAKLQSKGFDSFVRKKGQGLNAGIWPSINGTLIWALSLVDGEMAWDEWKKNSLALHADIFPEIWYGIWSGPDNYNSDFSKYHGHTVFNEALLTGKHLDNDDEGLGIIGVAWTDFPVFNLHPHAWPLYTITKLIGVKFTKSGLKIIPTLPKEQYEFSSKLFGFTKSKDGYSGWYAPIKEGIWEISISLKECDIKDISKLEVNGIEQEFTKEDDAIIWRGRSYPNKPLKWILYK</sequence>
<gene>
    <name evidence="1" type="ORF">S12H4_32561</name>
</gene>
<organism evidence="1">
    <name type="scientific">marine sediment metagenome</name>
    <dbReference type="NCBI Taxonomy" id="412755"/>
    <lineage>
        <taxon>unclassified sequences</taxon>
        <taxon>metagenomes</taxon>
        <taxon>ecological metagenomes</taxon>
    </lineage>
</organism>
<accession>X1SED6</accession>